<dbReference type="EMBL" id="OZ075131">
    <property type="protein sequence ID" value="CAL4979471.1"/>
    <property type="molecule type" value="Genomic_DNA"/>
</dbReference>
<dbReference type="InterPro" id="IPR042086">
    <property type="entry name" value="MeTrfase_capping"/>
</dbReference>
<dbReference type="GO" id="GO:0046872">
    <property type="term" value="F:metal ion binding"/>
    <property type="evidence" value="ECO:0007669"/>
    <property type="project" value="UniProtKB-KW"/>
</dbReference>
<keyword evidence="3" id="KW-0460">Magnesium</keyword>
<dbReference type="PANTHER" id="PTHR31009">
    <property type="entry name" value="S-ADENOSYL-L-METHIONINE:CARBOXYL METHYLTRANSFERASE FAMILY PROTEIN"/>
    <property type="match status" value="1"/>
</dbReference>
<protein>
    <submittedName>
        <fullName evidence="5">Uncharacterized protein</fullName>
    </submittedName>
</protein>
<gene>
    <name evidence="5" type="ORF">URODEC1_LOCUS55267</name>
</gene>
<feature type="compositionally biased region" description="Polar residues" evidence="4">
    <location>
        <begin position="1"/>
        <end position="21"/>
    </location>
</feature>
<organism evidence="5 6">
    <name type="scientific">Urochloa decumbens</name>
    <dbReference type="NCBI Taxonomy" id="240449"/>
    <lineage>
        <taxon>Eukaryota</taxon>
        <taxon>Viridiplantae</taxon>
        <taxon>Streptophyta</taxon>
        <taxon>Embryophyta</taxon>
        <taxon>Tracheophyta</taxon>
        <taxon>Spermatophyta</taxon>
        <taxon>Magnoliopsida</taxon>
        <taxon>Liliopsida</taxon>
        <taxon>Poales</taxon>
        <taxon>Poaceae</taxon>
        <taxon>PACMAD clade</taxon>
        <taxon>Panicoideae</taxon>
        <taxon>Panicodae</taxon>
        <taxon>Paniceae</taxon>
        <taxon>Melinidinae</taxon>
        <taxon>Urochloa</taxon>
    </lineage>
</organism>
<sequence>MLNIQQDFHMTNGEGENSYTKNSRRQEMILLESMPMIDKAIRKVLETLDVKTMTIADLGCSSGPNTLLFVSNLIDITAEHCNKAVECDPMELQIFLNDLPGNDFNQVFRSLDNLKKVTAGQKRNTPLLYYISGLPKSYYNRLLPRESVHLFHSSCSLHWRSQVPEVLDPRRVMLNKDNIFIARTTSPFVVKCFQQQFNKDFSTFLKMRHEELVYGGKMVLTFCGRKDEDVYNGDLNKLFELLAISLQSLVAKGLIDREKLDSFNLPLYGPSIAEVREIVMQNHMFELDHIKLFEKNWDPYDDTEGDDVHDSACSGTNVSKFIRAIVESLIASHFGENILDVLFTEYACFVSKHLEKEKTKFAIITMILTKI</sequence>
<accession>A0ABC9AK89</accession>
<evidence type="ECO:0000256" key="2">
    <source>
        <dbReference type="ARBA" id="ARBA00022723"/>
    </source>
</evidence>
<reference evidence="5" key="1">
    <citation type="submission" date="2024-10" db="EMBL/GenBank/DDBJ databases">
        <authorList>
            <person name="Ryan C."/>
        </authorList>
    </citation>
    <scope>NUCLEOTIDE SEQUENCE [LARGE SCALE GENOMIC DNA]</scope>
</reference>
<evidence type="ECO:0000256" key="1">
    <source>
        <dbReference type="ARBA" id="ARBA00008908"/>
    </source>
</evidence>
<evidence type="ECO:0000256" key="3">
    <source>
        <dbReference type="ARBA" id="ARBA00022842"/>
    </source>
</evidence>
<keyword evidence="6" id="KW-1185">Reference proteome</keyword>
<dbReference type="Gene3D" id="1.10.1200.270">
    <property type="entry name" value="Methyltransferase, alpha-helical capping domain"/>
    <property type="match status" value="1"/>
</dbReference>
<dbReference type="Proteomes" id="UP001497457">
    <property type="component" value="Chromosome 21rd"/>
</dbReference>
<dbReference type="Gene3D" id="3.40.50.150">
    <property type="entry name" value="Vaccinia Virus protein VP39"/>
    <property type="match status" value="1"/>
</dbReference>
<proteinExistence type="inferred from homology"/>
<dbReference type="InterPro" id="IPR005299">
    <property type="entry name" value="MeTrfase_7"/>
</dbReference>
<evidence type="ECO:0000313" key="5">
    <source>
        <dbReference type="EMBL" id="CAL4979471.1"/>
    </source>
</evidence>
<evidence type="ECO:0000313" key="6">
    <source>
        <dbReference type="Proteomes" id="UP001497457"/>
    </source>
</evidence>
<dbReference type="AlphaFoldDB" id="A0ABC9AK89"/>
<dbReference type="Pfam" id="PF03492">
    <property type="entry name" value="Methyltransf_7"/>
    <property type="match status" value="1"/>
</dbReference>
<keyword evidence="2" id="KW-0479">Metal-binding</keyword>
<evidence type="ECO:0000256" key="4">
    <source>
        <dbReference type="SAM" id="MobiDB-lite"/>
    </source>
</evidence>
<name>A0ABC9AK89_9POAL</name>
<comment type="similarity">
    <text evidence="1">Belongs to the methyltransferase superfamily. Type-7 methyltransferase family. SABATH subfamily.</text>
</comment>
<feature type="region of interest" description="Disordered" evidence="4">
    <location>
        <begin position="1"/>
        <end position="22"/>
    </location>
</feature>
<dbReference type="SUPFAM" id="SSF53335">
    <property type="entry name" value="S-adenosyl-L-methionine-dependent methyltransferases"/>
    <property type="match status" value="1"/>
</dbReference>
<dbReference type="InterPro" id="IPR029063">
    <property type="entry name" value="SAM-dependent_MTases_sf"/>
</dbReference>